<evidence type="ECO:0000313" key="3">
    <source>
        <dbReference type="Proteomes" id="UP001517376"/>
    </source>
</evidence>
<sequence>MIDGRFDPQFAHLFVLRRPDDGRGVAGPSQRPLLMICLGAVAVFAFALWLG</sequence>
<evidence type="ECO:0000313" key="2">
    <source>
        <dbReference type="EMBL" id="NBE08325.1"/>
    </source>
</evidence>
<keyword evidence="1" id="KW-0812">Transmembrane</keyword>
<dbReference type="EMBL" id="JAAATW010000003">
    <property type="protein sequence ID" value="NBE08325.1"/>
    <property type="molecule type" value="Genomic_DNA"/>
</dbReference>
<feature type="transmembrane region" description="Helical" evidence="1">
    <location>
        <begin position="33"/>
        <end position="50"/>
    </location>
</feature>
<accession>A0ABW9Y6X0</accession>
<evidence type="ECO:0000256" key="1">
    <source>
        <dbReference type="SAM" id="Phobius"/>
    </source>
</evidence>
<keyword evidence="1" id="KW-1133">Transmembrane helix</keyword>
<protein>
    <submittedName>
        <fullName evidence="2">Uncharacterized protein</fullName>
    </submittedName>
</protein>
<dbReference type="RefSeq" id="WP_161767398.1">
    <property type="nucleotide sequence ID" value="NZ_JAAATW010000003.1"/>
</dbReference>
<keyword evidence="1" id="KW-0472">Membrane</keyword>
<reference evidence="3" key="1">
    <citation type="submission" date="2020-01" db="EMBL/GenBank/DDBJ databases">
        <title>Sphingomonas sp. strain CSW-10.</title>
        <authorList>
            <person name="Chen W.-M."/>
        </authorList>
    </citation>
    <scope>NUCLEOTIDE SEQUENCE [LARGE SCALE GENOMIC DNA]</scope>
    <source>
        <strain evidence="3">CCP-1</strain>
    </source>
</reference>
<comment type="caution">
    <text evidence="2">The sequence shown here is derived from an EMBL/GenBank/DDBJ whole genome shotgun (WGS) entry which is preliminary data.</text>
</comment>
<dbReference type="Proteomes" id="UP001517376">
    <property type="component" value="Unassembled WGS sequence"/>
</dbReference>
<organism evidence="2 3">
    <name type="scientific">Paragemmobacter ruber</name>
    <dbReference type="NCBI Taxonomy" id="1985673"/>
    <lineage>
        <taxon>Bacteria</taxon>
        <taxon>Pseudomonadati</taxon>
        <taxon>Pseudomonadota</taxon>
        <taxon>Alphaproteobacteria</taxon>
        <taxon>Rhodobacterales</taxon>
        <taxon>Paracoccaceae</taxon>
        <taxon>Paragemmobacter</taxon>
    </lineage>
</organism>
<keyword evidence="3" id="KW-1185">Reference proteome</keyword>
<name>A0ABW9Y6X0_9RHOB</name>
<proteinExistence type="predicted"/>
<gene>
    <name evidence="2" type="ORF">GU920_12330</name>
</gene>